<dbReference type="PANTHER" id="PTHR10196">
    <property type="entry name" value="SUGAR KINASE"/>
    <property type="match status" value="1"/>
</dbReference>
<dbReference type="GO" id="GO:0005524">
    <property type="term" value="F:ATP binding"/>
    <property type="evidence" value="ECO:0007669"/>
    <property type="project" value="UniProtKB-KW"/>
</dbReference>
<evidence type="ECO:0000256" key="5">
    <source>
        <dbReference type="ARBA" id="ARBA00022741"/>
    </source>
</evidence>
<dbReference type="GO" id="GO:0046167">
    <property type="term" value="P:glycerol-3-phosphate biosynthetic process"/>
    <property type="evidence" value="ECO:0007669"/>
    <property type="project" value="TreeGrafter"/>
</dbReference>
<dbReference type="CDD" id="cd07792">
    <property type="entry name" value="ASKHA_NBD_FGGY_GK1-3-like"/>
    <property type="match status" value="1"/>
</dbReference>
<evidence type="ECO:0000256" key="4">
    <source>
        <dbReference type="ARBA" id="ARBA00022679"/>
    </source>
</evidence>
<keyword evidence="7" id="KW-0319">Glycerol metabolism</keyword>
<evidence type="ECO:0000256" key="3">
    <source>
        <dbReference type="ARBA" id="ARBA00012099"/>
    </source>
</evidence>
<dbReference type="NCBIfam" id="TIGR01311">
    <property type="entry name" value="glycerol_kin"/>
    <property type="match status" value="1"/>
</dbReference>
<dbReference type="Gene3D" id="3.30.420.40">
    <property type="match status" value="2"/>
</dbReference>
<dbReference type="Proteomes" id="UP000242188">
    <property type="component" value="Unassembled WGS sequence"/>
</dbReference>
<keyword evidence="6 12" id="KW-0418">Kinase</keyword>
<evidence type="ECO:0000256" key="2">
    <source>
        <dbReference type="ARBA" id="ARBA00009156"/>
    </source>
</evidence>
<reference evidence="15 16" key="1">
    <citation type="journal article" date="2017" name="Nat. Ecol. Evol.">
        <title>Scallop genome provides insights into evolution of bilaterian karyotype and development.</title>
        <authorList>
            <person name="Wang S."/>
            <person name="Zhang J."/>
            <person name="Jiao W."/>
            <person name="Li J."/>
            <person name="Xun X."/>
            <person name="Sun Y."/>
            <person name="Guo X."/>
            <person name="Huan P."/>
            <person name="Dong B."/>
            <person name="Zhang L."/>
            <person name="Hu X."/>
            <person name="Sun X."/>
            <person name="Wang J."/>
            <person name="Zhao C."/>
            <person name="Wang Y."/>
            <person name="Wang D."/>
            <person name="Huang X."/>
            <person name="Wang R."/>
            <person name="Lv J."/>
            <person name="Li Y."/>
            <person name="Zhang Z."/>
            <person name="Liu B."/>
            <person name="Lu W."/>
            <person name="Hui Y."/>
            <person name="Liang J."/>
            <person name="Zhou Z."/>
            <person name="Hou R."/>
            <person name="Li X."/>
            <person name="Liu Y."/>
            <person name="Li H."/>
            <person name="Ning X."/>
            <person name="Lin Y."/>
            <person name="Zhao L."/>
            <person name="Xing Q."/>
            <person name="Dou J."/>
            <person name="Li Y."/>
            <person name="Mao J."/>
            <person name="Guo H."/>
            <person name="Dou H."/>
            <person name="Li T."/>
            <person name="Mu C."/>
            <person name="Jiang W."/>
            <person name="Fu Q."/>
            <person name="Fu X."/>
            <person name="Miao Y."/>
            <person name="Liu J."/>
            <person name="Yu Q."/>
            <person name="Li R."/>
            <person name="Liao H."/>
            <person name="Li X."/>
            <person name="Kong Y."/>
            <person name="Jiang Z."/>
            <person name="Chourrout D."/>
            <person name="Li R."/>
            <person name="Bao Z."/>
        </authorList>
    </citation>
    <scope>NUCLEOTIDE SEQUENCE [LARGE SCALE GENOMIC DNA]</scope>
    <source>
        <strain evidence="15 16">PY_sf001</strain>
    </source>
</reference>
<dbReference type="InterPro" id="IPR042018">
    <property type="entry name" value="GK1-3_metazoan-type"/>
</dbReference>
<evidence type="ECO:0000256" key="12">
    <source>
        <dbReference type="RuleBase" id="RU003733"/>
    </source>
</evidence>
<dbReference type="GO" id="GO:0005739">
    <property type="term" value="C:mitochondrion"/>
    <property type="evidence" value="ECO:0007669"/>
    <property type="project" value="TreeGrafter"/>
</dbReference>
<dbReference type="PROSITE" id="PS00445">
    <property type="entry name" value="FGGY_KINASES_2"/>
    <property type="match status" value="1"/>
</dbReference>
<evidence type="ECO:0000256" key="7">
    <source>
        <dbReference type="ARBA" id="ARBA00022798"/>
    </source>
</evidence>
<dbReference type="InterPro" id="IPR005999">
    <property type="entry name" value="Glycerol_kin"/>
</dbReference>
<evidence type="ECO:0000313" key="15">
    <source>
        <dbReference type="EMBL" id="OWF46799.1"/>
    </source>
</evidence>
<dbReference type="InterPro" id="IPR018485">
    <property type="entry name" value="FGGY_C"/>
</dbReference>
<dbReference type="FunFam" id="3.30.420.40:FF:000177">
    <property type="entry name" value="Glycerol kinase"/>
    <property type="match status" value="1"/>
</dbReference>
<dbReference type="Pfam" id="PF02782">
    <property type="entry name" value="FGGY_C"/>
    <property type="match status" value="1"/>
</dbReference>
<evidence type="ECO:0000256" key="9">
    <source>
        <dbReference type="ARBA" id="ARBA00043149"/>
    </source>
</evidence>
<dbReference type="InterPro" id="IPR018484">
    <property type="entry name" value="FGGY_N"/>
</dbReference>
<dbReference type="AlphaFoldDB" id="A0A210QDI3"/>
<comment type="catalytic activity">
    <reaction evidence="10">
        <text>glycerol + ATP = sn-glycerol 3-phosphate + ADP + H(+)</text>
        <dbReference type="Rhea" id="RHEA:21644"/>
        <dbReference type="ChEBI" id="CHEBI:15378"/>
        <dbReference type="ChEBI" id="CHEBI:17754"/>
        <dbReference type="ChEBI" id="CHEBI:30616"/>
        <dbReference type="ChEBI" id="CHEBI:57597"/>
        <dbReference type="ChEBI" id="CHEBI:456216"/>
        <dbReference type="EC" id="2.7.1.30"/>
    </reaction>
</comment>
<keyword evidence="16" id="KW-1185">Reference proteome</keyword>
<dbReference type="InterPro" id="IPR000577">
    <property type="entry name" value="Carb_kinase_FGGY"/>
</dbReference>
<organism evidence="15 16">
    <name type="scientific">Mizuhopecten yessoensis</name>
    <name type="common">Japanese scallop</name>
    <name type="synonym">Patinopecten yessoensis</name>
    <dbReference type="NCBI Taxonomy" id="6573"/>
    <lineage>
        <taxon>Eukaryota</taxon>
        <taxon>Metazoa</taxon>
        <taxon>Spiralia</taxon>
        <taxon>Lophotrochozoa</taxon>
        <taxon>Mollusca</taxon>
        <taxon>Bivalvia</taxon>
        <taxon>Autobranchia</taxon>
        <taxon>Pteriomorphia</taxon>
        <taxon>Pectinida</taxon>
        <taxon>Pectinoidea</taxon>
        <taxon>Pectinidae</taxon>
        <taxon>Mizuhopecten</taxon>
    </lineage>
</organism>
<evidence type="ECO:0000256" key="8">
    <source>
        <dbReference type="ARBA" id="ARBA00022840"/>
    </source>
</evidence>
<comment type="caution">
    <text evidence="15">The sequence shown here is derived from an EMBL/GenBank/DDBJ whole genome shotgun (WGS) entry which is preliminary data.</text>
</comment>
<dbReference type="FunFam" id="3.30.420.40:FF:000108">
    <property type="entry name" value="Glycerol kinase, glycosomal"/>
    <property type="match status" value="1"/>
</dbReference>
<dbReference type="UniPathway" id="UPA00618">
    <property type="reaction ID" value="UER00672"/>
</dbReference>
<dbReference type="NCBIfam" id="NF000756">
    <property type="entry name" value="PRK00047.1"/>
    <property type="match status" value="1"/>
</dbReference>
<keyword evidence="4 12" id="KW-0808">Transferase</keyword>
<evidence type="ECO:0000259" key="13">
    <source>
        <dbReference type="Pfam" id="PF00370"/>
    </source>
</evidence>
<evidence type="ECO:0000313" key="16">
    <source>
        <dbReference type="Proteomes" id="UP000242188"/>
    </source>
</evidence>
<dbReference type="GO" id="GO:0006641">
    <property type="term" value="P:triglyceride metabolic process"/>
    <property type="evidence" value="ECO:0007669"/>
    <property type="project" value="TreeGrafter"/>
</dbReference>
<dbReference type="PROSITE" id="PS00933">
    <property type="entry name" value="FGGY_KINASES_1"/>
    <property type="match status" value="1"/>
</dbReference>
<accession>A0A210QDI3</accession>
<name>A0A210QDI3_MIZYE</name>
<dbReference type="PANTHER" id="PTHR10196:SF69">
    <property type="entry name" value="GLYCEROL KINASE"/>
    <property type="match status" value="1"/>
</dbReference>
<evidence type="ECO:0000256" key="10">
    <source>
        <dbReference type="ARBA" id="ARBA00052101"/>
    </source>
</evidence>
<protein>
    <recommendedName>
        <fullName evidence="11">Probable glycerol kinase</fullName>
        <ecNumber evidence="3">2.7.1.30</ecNumber>
    </recommendedName>
    <alternativeName>
        <fullName evidence="9">ATP:glycerol 3-phosphotransferase</fullName>
    </alternativeName>
</protein>
<evidence type="ECO:0000256" key="6">
    <source>
        <dbReference type="ARBA" id="ARBA00022777"/>
    </source>
</evidence>
<gene>
    <name evidence="15" type="ORF">KP79_PYT22282</name>
</gene>
<proteinExistence type="inferred from homology"/>
<dbReference type="STRING" id="6573.A0A210QDI3"/>
<sequence>MASQHDTLVGAVDQGTSSSRFLIFSSKTGELVTYHQEEIKQLLPKEGWVEEDPEEILTSVQICMQKAINNLKALNISPDNIKTIGITNQRETTVVWDKLTGEPLYNAIVWLDMRTASTVDNLVDKTPQKDKDYLRPKCGLPITTYFSAVKLRWLIDNSEEVRQAIRDGRCLFGTVDSWLLWNLTGGKDGGKHLTDVTNASRTMLMNIRSLKWDQDLLRFFDIPMEILPEIRSSSEVYGQLVSGPLKGLNISGILGDQQAALVGQMCFKPGQAKNTYGTGCFLLINTGTEVCESNHGLLTTVGYQLGKDKPVVYALEGAVAIGGACVRWLRDNLGIIKTSEEIETLAASVDSVGGCYFVPAFSGLFCPHWQSDARGVICGLTQFTTKCHIARAALEAVCFQTREILEIMNEESGIPLMSLQVDGGMTTNTLLMQMQSDLLGISVVRPSMTETTALGAAMAAGNAEGIWDIEDSAKTTITTDTFNPAVQAKERDQRFGRWKLAVERSMHWEVPTPVQGPKPNIYSSLAGGIYLWTSCALLLAAELLHKR</sequence>
<feature type="domain" description="Carbohydrate kinase FGGY N-terminal" evidence="13">
    <location>
        <begin position="9"/>
        <end position="263"/>
    </location>
</feature>
<evidence type="ECO:0000256" key="1">
    <source>
        <dbReference type="ARBA" id="ARBA00005190"/>
    </source>
</evidence>
<evidence type="ECO:0000259" key="14">
    <source>
        <dbReference type="Pfam" id="PF02782"/>
    </source>
</evidence>
<dbReference type="PIRSF" id="PIRSF000538">
    <property type="entry name" value="GlpK"/>
    <property type="match status" value="1"/>
</dbReference>
<dbReference type="Pfam" id="PF00370">
    <property type="entry name" value="FGGY_N"/>
    <property type="match status" value="1"/>
</dbReference>
<dbReference type="SUPFAM" id="SSF53067">
    <property type="entry name" value="Actin-like ATPase domain"/>
    <property type="match status" value="2"/>
</dbReference>
<dbReference type="EC" id="2.7.1.30" evidence="3"/>
<dbReference type="InterPro" id="IPR043129">
    <property type="entry name" value="ATPase_NBD"/>
</dbReference>
<dbReference type="GO" id="GO:0019563">
    <property type="term" value="P:glycerol catabolic process"/>
    <property type="evidence" value="ECO:0007669"/>
    <property type="project" value="UniProtKB-UniPathway"/>
</dbReference>
<dbReference type="OrthoDB" id="5422795at2759"/>
<dbReference type="EMBL" id="NEDP02004076">
    <property type="protein sequence ID" value="OWF46799.1"/>
    <property type="molecule type" value="Genomic_DNA"/>
</dbReference>
<keyword evidence="5" id="KW-0547">Nucleotide-binding</keyword>
<evidence type="ECO:0000256" key="11">
    <source>
        <dbReference type="ARBA" id="ARBA00071571"/>
    </source>
</evidence>
<feature type="domain" description="Carbohydrate kinase FGGY C-terminal" evidence="14">
    <location>
        <begin position="273"/>
        <end position="461"/>
    </location>
</feature>
<dbReference type="InterPro" id="IPR018483">
    <property type="entry name" value="Carb_kinase_FGGY_CS"/>
</dbReference>
<comment type="pathway">
    <text evidence="1">Polyol metabolism; glycerol degradation via glycerol kinase pathway; sn-glycerol 3-phosphate from glycerol: step 1/1.</text>
</comment>
<comment type="similarity">
    <text evidence="2 12">Belongs to the FGGY kinase family.</text>
</comment>
<keyword evidence="8" id="KW-0067">ATP-binding</keyword>
<dbReference type="GO" id="GO:0004370">
    <property type="term" value="F:glycerol kinase activity"/>
    <property type="evidence" value="ECO:0007669"/>
    <property type="project" value="UniProtKB-EC"/>
</dbReference>